<comment type="caution">
    <text evidence="1">The sequence shown here is derived from an EMBL/GenBank/DDBJ whole genome shotgun (WGS) entry which is preliminary data.</text>
</comment>
<dbReference type="GO" id="GO:0003677">
    <property type="term" value="F:DNA binding"/>
    <property type="evidence" value="ECO:0007669"/>
    <property type="project" value="UniProtKB-KW"/>
</dbReference>
<dbReference type="RefSeq" id="WP_117493369.1">
    <property type="nucleotide sequence ID" value="NZ_CATZPC010000012.1"/>
</dbReference>
<protein>
    <submittedName>
        <fullName evidence="1">MmcQ/YjbR family DNA-binding protein</fullName>
    </submittedName>
</protein>
<keyword evidence="1" id="KW-0238">DNA-binding</keyword>
<evidence type="ECO:0000313" key="1">
    <source>
        <dbReference type="EMBL" id="RGE88964.1"/>
    </source>
</evidence>
<dbReference type="OrthoDB" id="9789813at2"/>
<sequence length="62" mass="7527">MKYDWMDAYVLKKRGVTKDFQPVWNWIRYHVGGKMFAAICLDQKKNPYYITLKLILKSVWNI</sequence>
<proteinExistence type="predicted"/>
<name>A0A3E3K4U5_9FIRM</name>
<reference evidence="1 2" key="1">
    <citation type="submission" date="2018-08" db="EMBL/GenBank/DDBJ databases">
        <title>A genome reference for cultivated species of the human gut microbiota.</title>
        <authorList>
            <person name="Zou Y."/>
            <person name="Xue W."/>
            <person name="Luo G."/>
        </authorList>
    </citation>
    <scope>NUCLEOTIDE SEQUENCE [LARGE SCALE GENOMIC DNA]</scope>
    <source>
        <strain evidence="1 2">AF37-2AT</strain>
    </source>
</reference>
<dbReference type="AlphaFoldDB" id="A0A3E3K4U5"/>
<dbReference type="SUPFAM" id="SSF142906">
    <property type="entry name" value="YjbR-like"/>
    <property type="match status" value="1"/>
</dbReference>
<accession>A0A3E3K4U5</accession>
<dbReference type="Proteomes" id="UP000261080">
    <property type="component" value="Unassembled WGS sequence"/>
</dbReference>
<organism evidence="1 2">
    <name type="scientific">Sellimonas intestinalis</name>
    <dbReference type="NCBI Taxonomy" id="1653434"/>
    <lineage>
        <taxon>Bacteria</taxon>
        <taxon>Bacillati</taxon>
        <taxon>Bacillota</taxon>
        <taxon>Clostridia</taxon>
        <taxon>Lachnospirales</taxon>
        <taxon>Lachnospiraceae</taxon>
        <taxon>Sellimonas</taxon>
    </lineage>
</organism>
<dbReference type="Gene3D" id="3.90.1150.30">
    <property type="match status" value="1"/>
</dbReference>
<dbReference type="InterPro" id="IPR038056">
    <property type="entry name" value="YjbR-like_sf"/>
</dbReference>
<evidence type="ECO:0000313" key="2">
    <source>
        <dbReference type="Proteomes" id="UP000261080"/>
    </source>
</evidence>
<keyword evidence="2" id="KW-1185">Reference proteome</keyword>
<gene>
    <name evidence="1" type="ORF">DW016_05545</name>
</gene>
<dbReference type="EMBL" id="QVLX01000002">
    <property type="protein sequence ID" value="RGE88964.1"/>
    <property type="molecule type" value="Genomic_DNA"/>
</dbReference>